<sequence>MVNTVGLITGRPYGVYNGILVRCRPIFLFTTIATRSVPKCKYFTLLPFESERCEMFDFKSIALWTFAIFSLSTAVFGKLPPYIKACKADANLESCVLAQQEQVIARLSNGGAKLEFSILYDEVKKGKKKVMFIKSTELTHDLDSMKIRMDNLFNGDKALASYIKACKVDENLESCVLSQQASVIARIRDGGLKVFFWLRYDELKRGGKKIMVIKRFETTHVLEKLSIRMDNLFNGDNVLVWTGELR</sequence>
<dbReference type="Proteomes" id="UP000479000">
    <property type="component" value="Unassembled WGS sequence"/>
</dbReference>
<protein>
    <submittedName>
        <fullName evidence="1">Uncharacterized protein</fullName>
    </submittedName>
</protein>
<name>A0A6H5HFU2_9HEMI</name>
<evidence type="ECO:0000313" key="1">
    <source>
        <dbReference type="EMBL" id="CAB0016869.1"/>
    </source>
</evidence>
<accession>A0A6H5HFU2</accession>
<organism evidence="1 2">
    <name type="scientific">Nesidiocoris tenuis</name>
    <dbReference type="NCBI Taxonomy" id="355587"/>
    <lineage>
        <taxon>Eukaryota</taxon>
        <taxon>Metazoa</taxon>
        <taxon>Ecdysozoa</taxon>
        <taxon>Arthropoda</taxon>
        <taxon>Hexapoda</taxon>
        <taxon>Insecta</taxon>
        <taxon>Pterygota</taxon>
        <taxon>Neoptera</taxon>
        <taxon>Paraneoptera</taxon>
        <taxon>Hemiptera</taxon>
        <taxon>Heteroptera</taxon>
        <taxon>Panheteroptera</taxon>
        <taxon>Cimicomorpha</taxon>
        <taxon>Miridae</taxon>
        <taxon>Dicyphina</taxon>
        <taxon>Nesidiocoris</taxon>
    </lineage>
</organism>
<dbReference type="EMBL" id="CADCXU010030618">
    <property type="protein sequence ID" value="CAB0016869.1"/>
    <property type="molecule type" value="Genomic_DNA"/>
</dbReference>
<keyword evidence="2" id="KW-1185">Reference proteome</keyword>
<evidence type="ECO:0000313" key="2">
    <source>
        <dbReference type="Proteomes" id="UP000479000"/>
    </source>
</evidence>
<gene>
    <name evidence="1" type="ORF">NTEN_LOCUS20994</name>
</gene>
<proteinExistence type="predicted"/>
<dbReference type="AlphaFoldDB" id="A0A6H5HFU2"/>
<reference evidence="1 2" key="1">
    <citation type="submission" date="2020-02" db="EMBL/GenBank/DDBJ databases">
        <authorList>
            <person name="Ferguson B K."/>
        </authorList>
    </citation>
    <scope>NUCLEOTIDE SEQUENCE [LARGE SCALE GENOMIC DNA]</scope>
</reference>